<dbReference type="CDD" id="cd04261">
    <property type="entry name" value="AAK_AKii-LysC-BS"/>
    <property type="match status" value="1"/>
</dbReference>
<protein>
    <recommendedName>
        <fullName evidence="13">Aspartokinase</fullName>
        <ecNumber evidence="13">2.7.2.4</ecNumber>
    </recommendedName>
</protein>
<sequence length="418" mass="44746">MALIVHKYGGTSMGSTERIRNVARRVAKWVRAGHQIVVVPSAMSGETNRLLGLAKELTSNPDPRELDMIASTGEQVSVGLLALALQAEGVPAVSYAGWQVPVRTDSAYTKARISSIDDTRVRADLDAGKVVVITGFQGIDELGSITTLGRGGSDTSAVAVAAALKAEECLIYTDVDGVYTTDPRVVPEARRLKVISFEEMLEMASLGSKVLQIRSVEFAGKYRVRTRVLSSLTDPLMPLEDEMISGTLITFEEDEKMETAVISGIAFSRDEAKVTVLGVPDKPGVAFKILGPIAEANIDVDVIIQNQSVEGFTDFSFTVARGELAKALDVLNTKVKPEIGAKEIVGDPAVCKVSAVGIGMRSHVGIASKMFETLFNEGINIQMISTSEIKISVVIADKYMELAVRALHKAFGLETTAA</sequence>
<feature type="binding site" evidence="12">
    <location>
        <position position="47"/>
    </location>
    <ligand>
        <name>substrate</name>
    </ligand>
</feature>
<dbReference type="UniPathway" id="UPA00034">
    <property type="reaction ID" value="UER00015"/>
</dbReference>
<dbReference type="GO" id="GO:0009089">
    <property type="term" value="P:lysine biosynthetic process via diaminopimelate"/>
    <property type="evidence" value="ECO:0007669"/>
    <property type="project" value="UniProtKB-UniPathway"/>
</dbReference>
<dbReference type="PROSITE" id="PS51671">
    <property type="entry name" value="ACT"/>
    <property type="match status" value="2"/>
</dbReference>
<comment type="similarity">
    <text evidence="4 13">Belongs to the aspartokinase family.</text>
</comment>
<dbReference type="PROSITE" id="PS00324">
    <property type="entry name" value="ASPARTOKINASE"/>
    <property type="match status" value="1"/>
</dbReference>
<evidence type="ECO:0000256" key="8">
    <source>
        <dbReference type="ARBA" id="ARBA00022777"/>
    </source>
</evidence>
<organism evidence="16 17">
    <name type="scientific">Derxia gummosa DSM 723</name>
    <dbReference type="NCBI Taxonomy" id="1121388"/>
    <lineage>
        <taxon>Bacteria</taxon>
        <taxon>Pseudomonadati</taxon>
        <taxon>Pseudomonadota</taxon>
        <taxon>Betaproteobacteria</taxon>
        <taxon>Burkholderiales</taxon>
        <taxon>Alcaligenaceae</taxon>
        <taxon>Derxia</taxon>
    </lineage>
</organism>
<dbReference type="NCBIfam" id="NF005154">
    <property type="entry name" value="PRK06635.1-2"/>
    <property type="match status" value="1"/>
</dbReference>
<dbReference type="OrthoDB" id="9799110at2"/>
<name>A0A8B6X6L5_9BURK</name>
<evidence type="ECO:0000256" key="7">
    <source>
        <dbReference type="ARBA" id="ARBA00022741"/>
    </source>
</evidence>
<dbReference type="SUPFAM" id="SSF53633">
    <property type="entry name" value="Carbamate kinase-like"/>
    <property type="match status" value="1"/>
</dbReference>
<dbReference type="InterPro" id="IPR005260">
    <property type="entry name" value="Asp_kin_monofn"/>
</dbReference>
<comment type="pathway">
    <text evidence="1 14">Amino-acid biosynthesis; L-lysine biosynthesis via DAP pathway; (S)-tetrahydrodipicolinate from L-aspartate: step 1/4.</text>
</comment>
<dbReference type="Pfam" id="PF00696">
    <property type="entry name" value="AA_kinase"/>
    <property type="match status" value="1"/>
</dbReference>
<evidence type="ECO:0000313" key="16">
    <source>
        <dbReference type="Proteomes" id="UP000675920"/>
    </source>
</evidence>
<feature type="binding site" evidence="12">
    <location>
        <begin position="7"/>
        <end position="10"/>
    </location>
    <ligand>
        <name>ATP</name>
        <dbReference type="ChEBI" id="CHEBI:30616"/>
    </ligand>
</feature>
<dbReference type="RefSeq" id="WP_028312931.1">
    <property type="nucleotide sequence ID" value="NZ_KI519499.1"/>
</dbReference>
<evidence type="ECO:0000313" key="17">
    <source>
        <dbReference type="RefSeq" id="WP_028312931.1"/>
    </source>
</evidence>
<keyword evidence="9 12" id="KW-0067">ATP-binding</keyword>
<dbReference type="Gene3D" id="3.30.2130.10">
    <property type="entry name" value="VC0802-like"/>
    <property type="match status" value="1"/>
</dbReference>
<dbReference type="GO" id="GO:0004072">
    <property type="term" value="F:aspartate kinase activity"/>
    <property type="evidence" value="ECO:0007669"/>
    <property type="project" value="UniProtKB-EC"/>
</dbReference>
<reference evidence="17" key="1">
    <citation type="submission" date="2025-08" db="UniProtKB">
        <authorList>
            <consortium name="RefSeq"/>
        </authorList>
    </citation>
    <scope>IDENTIFICATION</scope>
</reference>
<comment type="pathway">
    <text evidence="3 14">Amino-acid biosynthesis; L-threonine biosynthesis; L-threonine from L-aspartate: step 1/5.</text>
</comment>
<proteinExistence type="inferred from homology"/>
<feature type="domain" description="ACT" evidence="15">
    <location>
        <begin position="355"/>
        <end position="418"/>
    </location>
</feature>
<accession>A0A8B6X6L5</accession>
<dbReference type="GO" id="GO:0009090">
    <property type="term" value="P:homoserine biosynthetic process"/>
    <property type="evidence" value="ECO:0007669"/>
    <property type="project" value="TreeGrafter"/>
</dbReference>
<evidence type="ECO:0000256" key="9">
    <source>
        <dbReference type="ARBA" id="ARBA00022840"/>
    </source>
</evidence>
<evidence type="ECO:0000256" key="1">
    <source>
        <dbReference type="ARBA" id="ARBA00004766"/>
    </source>
</evidence>
<dbReference type="CDD" id="cd04923">
    <property type="entry name" value="ACT_AK-LysC-DapG-like_2"/>
    <property type="match status" value="1"/>
</dbReference>
<dbReference type="InterPro" id="IPR018042">
    <property type="entry name" value="Aspartate_kinase_CS"/>
</dbReference>
<evidence type="ECO:0000256" key="12">
    <source>
        <dbReference type="PIRSR" id="PIRSR000726-1"/>
    </source>
</evidence>
<evidence type="ECO:0000256" key="13">
    <source>
        <dbReference type="RuleBase" id="RU003448"/>
    </source>
</evidence>
<dbReference type="Gene3D" id="3.40.1160.10">
    <property type="entry name" value="Acetylglutamate kinase-like"/>
    <property type="match status" value="1"/>
</dbReference>
<keyword evidence="6 13" id="KW-0808">Transferase</keyword>
<evidence type="ECO:0000256" key="10">
    <source>
        <dbReference type="ARBA" id="ARBA00023154"/>
    </source>
</evidence>
<dbReference type="AlphaFoldDB" id="A0A8B6X6L5"/>
<dbReference type="InterPro" id="IPR001341">
    <property type="entry name" value="Asp_kinase"/>
</dbReference>
<dbReference type="InterPro" id="IPR054352">
    <property type="entry name" value="ACT_Aspartokinase"/>
</dbReference>
<dbReference type="NCBIfam" id="NF005155">
    <property type="entry name" value="PRK06635.1-4"/>
    <property type="match status" value="1"/>
</dbReference>
<keyword evidence="5 14" id="KW-0028">Amino-acid biosynthesis</keyword>
<dbReference type="InterPro" id="IPR001048">
    <property type="entry name" value="Asp/Glu/Uridylate_kinase"/>
</dbReference>
<evidence type="ECO:0000256" key="4">
    <source>
        <dbReference type="ARBA" id="ARBA00010122"/>
    </source>
</evidence>
<dbReference type="FunFam" id="3.30.2130.10:FF:000002">
    <property type="entry name" value="Aspartokinase"/>
    <property type="match status" value="1"/>
</dbReference>
<dbReference type="PANTHER" id="PTHR21499">
    <property type="entry name" value="ASPARTATE KINASE"/>
    <property type="match status" value="1"/>
</dbReference>
<dbReference type="Pfam" id="PF22468">
    <property type="entry name" value="ACT_9"/>
    <property type="match status" value="1"/>
</dbReference>
<dbReference type="NCBIfam" id="TIGR00657">
    <property type="entry name" value="asp_kinases"/>
    <property type="match status" value="1"/>
</dbReference>
<dbReference type="UniPathway" id="UPA00050">
    <property type="reaction ID" value="UER00461"/>
</dbReference>
<feature type="binding site" evidence="12">
    <location>
        <position position="179"/>
    </location>
    <ligand>
        <name>ATP</name>
        <dbReference type="ChEBI" id="CHEBI:30616"/>
    </ligand>
</feature>
<dbReference type="UniPathway" id="UPA00051">
    <property type="reaction ID" value="UER00462"/>
</dbReference>
<evidence type="ECO:0000256" key="11">
    <source>
        <dbReference type="ARBA" id="ARBA00047872"/>
    </source>
</evidence>
<comment type="pathway">
    <text evidence="2 14">Amino-acid biosynthesis; L-methionine biosynthesis via de novo pathway; L-homoserine from L-aspartate: step 1/3.</text>
</comment>
<evidence type="ECO:0000259" key="15">
    <source>
        <dbReference type="PROSITE" id="PS51671"/>
    </source>
</evidence>
<feature type="binding site" evidence="12">
    <location>
        <begin position="209"/>
        <end position="210"/>
    </location>
    <ligand>
        <name>ATP</name>
        <dbReference type="ChEBI" id="CHEBI:30616"/>
    </ligand>
</feature>
<dbReference type="FunFam" id="3.40.1160.10:FF:000002">
    <property type="entry name" value="Aspartokinase"/>
    <property type="match status" value="1"/>
</dbReference>
<keyword evidence="8 13" id="KW-0418">Kinase</keyword>
<feature type="domain" description="ACT" evidence="15">
    <location>
        <begin position="274"/>
        <end position="349"/>
    </location>
</feature>
<dbReference type="Proteomes" id="UP000675920">
    <property type="component" value="Unplaced"/>
</dbReference>
<evidence type="ECO:0000256" key="14">
    <source>
        <dbReference type="RuleBase" id="RU004249"/>
    </source>
</evidence>
<keyword evidence="16" id="KW-1185">Reference proteome</keyword>
<dbReference type="GO" id="GO:0005524">
    <property type="term" value="F:ATP binding"/>
    <property type="evidence" value="ECO:0007669"/>
    <property type="project" value="UniProtKB-KW"/>
</dbReference>
<dbReference type="InterPro" id="IPR041740">
    <property type="entry name" value="AKii-LysC-BS"/>
</dbReference>
<evidence type="ECO:0000256" key="6">
    <source>
        <dbReference type="ARBA" id="ARBA00022679"/>
    </source>
</evidence>
<dbReference type="GO" id="GO:0005829">
    <property type="term" value="C:cytosol"/>
    <property type="evidence" value="ECO:0007669"/>
    <property type="project" value="TreeGrafter"/>
</dbReference>
<keyword evidence="7 12" id="KW-0547">Nucleotide-binding</keyword>
<dbReference type="PANTHER" id="PTHR21499:SF3">
    <property type="entry name" value="ASPARTOKINASE"/>
    <property type="match status" value="1"/>
</dbReference>
<evidence type="ECO:0000256" key="5">
    <source>
        <dbReference type="ARBA" id="ARBA00022605"/>
    </source>
</evidence>
<evidence type="ECO:0000256" key="2">
    <source>
        <dbReference type="ARBA" id="ARBA00004986"/>
    </source>
</evidence>
<dbReference type="EC" id="2.7.2.4" evidence="13"/>
<evidence type="ECO:0000256" key="3">
    <source>
        <dbReference type="ARBA" id="ARBA00005139"/>
    </source>
</evidence>
<feature type="binding site" evidence="12">
    <location>
        <begin position="173"/>
        <end position="174"/>
    </location>
    <ligand>
        <name>ATP</name>
        <dbReference type="ChEBI" id="CHEBI:30616"/>
    </ligand>
</feature>
<dbReference type="SUPFAM" id="SSF55021">
    <property type="entry name" value="ACT-like"/>
    <property type="match status" value="2"/>
</dbReference>
<feature type="binding site" evidence="12">
    <location>
        <position position="184"/>
    </location>
    <ligand>
        <name>ATP</name>
        <dbReference type="ChEBI" id="CHEBI:30616"/>
    </ligand>
</feature>
<feature type="binding site" evidence="12">
    <location>
        <position position="74"/>
    </location>
    <ligand>
        <name>substrate</name>
    </ligand>
</feature>
<dbReference type="InterPro" id="IPR045865">
    <property type="entry name" value="ACT-like_dom_sf"/>
</dbReference>
<dbReference type="GO" id="GO:0009088">
    <property type="term" value="P:threonine biosynthetic process"/>
    <property type="evidence" value="ECO:0007669"/>
    <property type="project" value="UniProtKB-UniPathway"/>
</dbReference>
<dbReference type="Pfam" id="PF01842">
    <property type="entry name" value="ACT"/>
    <property type="match status" value="1"/>
</dbReference>
<comment type="catalytic activity">
    <reaction evidence="11 13">
        <text>L-aspartate + ATP = 4-phospho-L-aspartate + ADP</text>
        <dbReference type="Rhea" id="RHEA:23776"/>
        <dbReference type="ChEBI" id="CHEBI:29991"/>
        <dbReference type="ChEBI" id="CHEBI:30616"/>
        <dbReference type="ChEBI" id="CHEBI:57535"/>
        <dbReference type="ChEBI" id="CHEBI:456216"/>
        <dbReference type="EC" id="2.7.2.4"/>
    </reaction>
</comment>
<dbReference type="CDD" id="cd04913">
    <property type="entry name" value="ACT_AKii-LysC-BS-like_1"/>
    <property type="match status" value="1"/>
</dbReference>
<dbReference type="InterPro" id="IPR002912">
    <property type="entry name" value="ACT_dom"/>
</dbReference>
<dbReference type="InterPro" id="IPR036393">
    <property type="entry name" value="AceGlu_kinase-like_sf"/>
</dbReference>
<dbReference type="PIRSF" id="PIRSF000726">
    <property type="entry name" value="Asp_kin"/>
    <property type="match status" value="1"/>
</dbReference>
<keyword evidence="10" id="KW-0457">Lysine biosynthesis</keyword>